<keyword evidence="2" id="KW-0812">Transmembrane</keyword>
<feature type="transmembrane region" description="Helical" evidence="2">
    <location>
        <begin position="277"/>
        <end position="300"/>
    </location>
</feature>
<evidence type="ECO:0000256" key="1">
    <source>
        <dbReference type="SAM" id="MobiDB-lite"/>
    </source>
</evidence>
<keyword evidence="4" id="KW-1185">Reference proteome</keyword>
<feature type="region of interest" description="Disordered" evidence="1">
    <location>
        <begin position="330"/>
        <end position="354"/>
    </location>
</feature>
<evidence type="ECO:0000313" key="4">
    <source>
        <dbReference type="Proteomes" id="UP001239085"/>
    </source>
</evidence>
<feature type="transmembrane region" description="Helical" evidence="2">
    <location>
        <begin position="72"/>
        <end position="91"/>
    </location>
</feature>
<evidence type="ECO:0008006" key="5">
    <source>
        <dbReference type="Google" id="ProtNLM"/>
    </source>
</evidence>
<organism evidence="3 4">
    <name type="scientific">Microbacterium murale</name>
    <dbReference type="NCBI Taxonomy" id="1081040"/>
    <lineage>
        <taxon>Bacteria</taxon>
        <taxon>Bacillati</taxon>
        <taxon>Actinomycetota</taxon>
        <taxon>Actinomycetes</taxon>
        <taxon>Micrococcales</taxon>
        <taxon>Microbacteriaceae</taxon>
        <taxon>Microbacterium</taxon>
    </lineage>
</organism>
<protein>
    <recommendedName>
        <fullName evidence="5">Integral membrane protein</fullName>
    </recommendedName>
</protein>
<accession>A0ABU0P9Q2</accession>
<comment type="caution">
    <text evidence="3">The sequence shown here is derived from an EMBL/GenBank/DDBJ whole genome shotgun (WGS) entry which is preliminary data.</text>
</comment>
<feature type="transmembrane region" description="Helical" evidence="2">
    <location>
        <begin position="237"/>
        <end position="257"/>
    </location>
</feature>
<evidence type="ECO:0000256" key="2">
    <source>
        <dbReference type="SAM" id="Phobius"/>
    </source>
</evidence>
<name>A0ABU0P9Q2_9MICO</name>
<feature type="transmembrane region" description="Helical" evidence="2">
    <location>
        <begin position="31"/>
        <end position="52"/>
    </location>
</feature>
<dbReference type="EMBL" id="JAUSXK010000001">
    <property type="protein sequence ID" value="MDQ0644048.1"/>
    <property type="molecule type" value="Genomic_DNA"/>
</dbReference>
<evidence type="ECO:0000313" key="3">
    <source>
        <dbReference type="EMBL" id="MDQ0644048.1"/>
    </source>
</evidence>
<sequence>MGFATSASPIAWALDNRGDAVVQRSSWTARIITALIGVIVTPIALGIISAGGIEAYRLFTMFGYTGVDLTEFAGPIALQILGLLLLVGVVATGLWSSAGLIAAGVLGLAALVLAVVPGLMLEVLVSAPPFLPRAWVDGLYYGLPLLVCTVLGAMGLTLMLIRRSTRRVSAGFVVGGFVAAPVLLAVGGWLLVWGNGEGQMSAVRTFDTSINPMVVLALIVGVAFTVAGIGASGWSPWALVIPALFLLLISLLFVTTMGTPLFHGIVPMALLRSGTPMVMVGVATAVAVAQLAFTAVLLIISRRGRRNPAAFPVADHGAYPVGQHPVPPQWTYPPAPPIAAPPAPPAAPPAPPAP</sequence>
<keyword evidence="2" id="KW-1133">Transmembrane helix</keyword>
<feature type="transmembrane region" description="Helical" evidence="2">
    <location>
        <begin position="139"/>
        <end position="161"/>
    </location>
</feature>
<feature type="transmembrane region" description="Helical" evidence="2">
    <location>
        <begin position="168"/>
        <end position="190"/>
    </location>
</feature>
<gene>
    <name evidence="3" type="ORF">QFZ46_002208</name>
</gene>
<dbReference type="Proteomes" id="UP001239085">
    <property type="component" value="Unassembled WGS sequence"/>
</dbReference>
<reference evidence="3 4" key="1">
    <citation type="submission" date="2023-07" db="EMBL/GenBank/DDBJ databases">
        <title>Comparative genomics of wheat-associated soil bacteria to identify genetic determinants of phenazine resistance.</title>
        <authorList>
            <person name="Mouncey N."/>
        </authorList>
    </citation>
    <scope>NUCLEOTIDE SEQUENCE [LARGE SCALE GENOMIC DNA]</scope>
    <source>
        <strain evidence="3 4">W2I7</strain>
    </source>
</reference>
<feature type="transmembrane region" description="Helical" evidence="2">
    <location>
        <begin position="98"/>
        <end position="119"/>
    </location>
</feature>
<keyword evidence="2" id="KW-0472">Membrane</keyword>
<feature type="transmembrane region" description="Helical" evidence="2">
    <location>
        <begin position="210"/>
        <end position="230"/>
    </location>
</feature>
<proteinExistence type="predicted"/>